<dbReference type="AlphaFoldDB" id="A0A9W6S126"/>
<sequence>MAVPDGAEAFFGQLSSPARVFDVRPGPVPCVLFLSRSCDSELDAVRDLLGGAGVRSARLNADELAATTGLTVDPVTRTACVNGRRLAPTVTWTRHFSANAIEGGDDAAHRLFARESWQAAADELAAISGTSLGARRPALLAQLRLARHHEVAVPRTIVTTDPGRARDAFACPRLVIKAVHRHFVEAAPGRLSGIFPTVVERRSLPAGPWPGPPVIVQEYVEHETEWRVYYVGGQVHGFELPGGHSPADLWTAGGRVEVRSGEPPPAVAAAATLLASAMSLRYGAFDFLVREGTPVFLEVNPDGDWRWAERRTRTTLVTNAVAALLAGLHREALPGASGRGP</sequence>
<accession>A0A9W6S126</accession>
<gene>
    <name evidence="1" type="ORF">Airi02_031720</name>
</gene>
<keyword evidence="2" id="KW-1185">Reference proteome</keyword>
<dbReference type="SUPFAM" id="SSF56059">
    <property type="entry name" value="Glutathione synthetase ATP-binding domain-like"/>
    <property type="match status" value="1"/>
</dbReference>
<dbReference type="Proteomes" id="UP001165074">
    <property type="component" value="Unassembled WGS sequence"/>
</dbReference>
<evidence type="ECO:0000313" key="2">
    <source>
        <dbReference type="Proteomes" id="UP001165074"/>
    </source>
</evidence>
<proteinExistence type="predicted"/>
<organism evidence="1 2">
    <name type="scientific">Actinoallomurus iriomotensis</name>
    <dbReference type="NCBI Taxonomy" id="478107"/>
    <lineage>
        <taxon>Bacteria</taxon>
        <taxon>Bacillati</taxon>
        <taxon>Actinomycetota</taxon>
        <taxon>Actinomycetes</taxon>
        <taxon>Streptosporangiales</taxon>
        <taxon>Thermomonosporaceae</taxon>
        <taxon>Actinoallomurus</taxon>
    </lineage>
</organism>
<dbReference type="RefSeq" id="WP_285572045.1">
    <property type="nucleotide sequence ID" value="NZ_BSTK01000004.1"/>
</dbReference>
<comment type="caution">
    <text evidence="1">The sequence shown here is derived from an EMBL/GenBank/DDBJ whole genome shotgun (WGS) entry which is preliminary data.</text>
</comment>
<protein>
    <recommendedName>
        <fullName evidence="3">ATP-grasp domain-containing protein</fullName>
    </recommendedName>
</protein>
<evidence type="ECO:0000313" key="1">
    <source>
        <dbReference type="EMBL" id="GLY85243.1"/>
    </source>
</evidence>
<name>A0A9W6S126_9ACTN</name>
<dbReference type="EMBL" id="BSTK01000004">
    <property type="protein sequence ID" value="GLY85243.1"/>
    <property type="molecule type" value="Genomic_DNA"/>
</dbReference>
<reference evidence="1" key="1">
    <citation type="submission" date="2023-03" db="EMBL/GenBank/DDBJ databases">
        <title>Actinoallomurus iriomotensis NBRC 103684.</title>
        <authorList>
            <person name="Ichikawa N."/>
            <person name="Sato H."/>
            <person name="Tonouchi N."/>
        </authorList>
    </citation>
    <scope>NUCLEOTIDE SEQUENCE</scope>
    <source>
        <strain evidence="1">NBRC 103684</strain>
    </source>
</reference>
<evidence type="ECO:0008006" key="3">
    <source>
        <dbReference type="Google" id="ProtNLM"/>
    </source>
</evidence>
<dbReference type="Gene3D" id="3.30.470.20">
    <property type="entry name" value="ATP-grasp fold, B domain"/>
    <property type="match status" value="1"/>
</dbReference>